<keyword evidence="3 7" id="KW-0812">Transmembrane</keyword>
<keyword evidence="10" id="KW-1185">Reference proteome</keyword>
<dbReference type="Gene3D" id="1.20.1510.10">
    <property type="entry name" value="Cation efflux protein transmembrane domain"/>
    <property type="match status" value="1"/>
</dbReference>
<evidence type="ECO:0000256" key="4">
    <source>
        <dbReference type="ARBA" id="ARBA00022833"/>
    </source>
</evidence>
<dbReference type="SUPFAM" id="SSF46938">
    <property type="entry name" value="CRAL/TRIO N-terminal domain"/>
    <property type="match status" value="1"/>
</dbReference>
<evidence type="ECO:0000259" key="8">
    <source>
        <dbReference type="PROSITE" id="PS50191"/>
    </source>
</evidence>
<keyword evidence="6 7" id="KW-0472">Membrane</keyword>
<comment type="caution">
    <text evidence="9">The sequence shown here is derived from an EMBL/GenBank/DDBJ whole genome shotgun (WGS) entry which is preliminary data.</text>
</comment>
<reference evidence="10" key="1">
    <citation type="submission" date="2023-01" db="EMBL/GenBank/DDBJ databases">
        <title>Key to firefly adult light organ development and bioluminescence: homeobox transcription factors regulate luciferase expression and transportation to peroxisome.</title>
        <authorList>
            <person name="Fu X."/>
        </authorList>
    </citation>
    <scope>NUCLEOTIDE SEQUENCE [LARGE SCALE GENOMIC DNA]</scope>
</reference>
<feature type="transmembrane region" description="Helical" evidence="7">
    <location>
        <begin position="198"/>
        <end position="217"/>
    </location>
</feature>
<dbReference type="InterPro" id="IPR027469">
    <property type="entry name" value="Cation_efflux_TMD_sf"/>
</dbReference>
<dbReference type="GO" id="GO:0006882">
    <property type="term" value="P:intracellular zinc ion homeostasis"/>
    <property type="evidence" value="ECO:0007669"/>
    <property type="project" value="TreeGrafter"/>
</dbReference>
<comment type="similarity">
    <text evidence="2">Belongs to the cation diffusion facilitator (CDF) transporter (TC 2.A.4) family. SLC30A subfamily.</text>
</comment>
<dbReference type="PANTHER" id="PTHR45820">
    <property type="entry name" value="FI23527P1"/>
    <property type="match status" value="1"/>
</dbReference>
<feature type="transmembrane region" description="Helical" evidence="7">
    <location>
        <begin position="38"/>
        <end position="60"/>
    </location>
</feature>
<dbReference type="SUPFAM" id="SSF52087">
    <property type="entry name" value="CRAL/TRIO domain"/>
    <property type="match status" value="1"/>
</dbReference>
<feature type="transmembrane region" description="Helical" evidence="7">
    <location>
        <begin position="12"/>
        <end position="32"/>
    </location>
</feature>
<name>A0AAN7QPC4_9COLE</name>
<dbReference type="GO" id="GO:0016020">
    <property type="term" value="C:membrane"/>
    <property type="evidence" value="ECO:0007669"/>
    <property type="project" value="UniProtKB-SubCell"/>
</dbReference>
<feature type="transmembrane region" description="Helical" evidence="7">
    <location>
        <begin position="143"/>
        <end position="162"/>
    </location>
</feature>
<dbReference type="PANTHER" id="PTHR45820:SF9">
    <property type="entry name" value="FI23527P1"/>
    <property type="match status" value="1"/>
</dbReference>
<organism evidence="9 10">
    <name type="scientific">Aquatica leii</name>
    <dbReference type="NCBI Taxonomy" id="1421715"/>
    <lineage>
        <taxon>Eukaryota</taxon>
        <taxon>Metazoa</taxon>
        <taxon>Ecdysozoa</taxon>
        <taxon>Arthropoda</taxon>
        <taxon>Hexapoda</taxon>
        <taxon>Insecta</taxon>
        <taxon>Pterygota</taxon>
        <taxon>Neoptera</taxon>
        <taxon>Endopterygota</taxon>
        <taxon>Coleoptera</taxon>
        <taxon>Polyphaga</taxon>
        <taxon>Elateriformia</taxon>
        <taxon>Elateroidea</taxon>
        <taxon>Lampyridae</taxon>
        <taxon>Luciolinae</taxon>
        <taxon>Aquatica</taxon>
    </lineage>
</organism>
<dbReference type="GO" id="GO:0005385">
    <property type="term" value="F:zinc ion transmembrane transporter activity"/>
    <property type="evidence" value="ECO:0007669"/>
    <property type="project" value="TreeGrafter"/>
</dbReference>
<feature type="transmembrane region" description="Helical" evidence="7">
    <location>
        <begin position="102"/>
        <end position="123"/>
    </location>
</feature>
<feature type="domain" description="CRAL-TRIO" evidence="8">
    <location>
        <begin position="479"/>
        <end position="630"/>
    </location>
</feature>
<dbReference type="InterPro" id="IPR001251">
    <property type="entry name" value="CRAL-TRIO_dom"/>
</dbReference>
<evidence type="ECO:0000256" key="7">
    <source>
        <dbReference type="SAM" id="Phobius"/>
    </source>
</evidence>
<dbReference type="InterPro" id="IPR036273">
    <property type="entry name" value="CRAL/TRIO_N_dom_sf"/>
</dbReference>
<dbReference type="Proteomes" id="UP001353858">
    <property type="component" value="Unassembled WGS sequence"/>
</dbReference>
<dbReference type="GO" id="GO:0010312">
    <property type="term" value="P:detoxification of zinc ion"/>
    <property type="evidence" value="ECO:0007669"/>
    <property type="project" value="TreeGrafter"/>
</dbReference>
<dbReference type="Pfam" id="PF00650">
    <property type="entry name" value="CRAL_TRIO"/>
    <property type="match status" value="1"/>
</dbReference>
<accession>A0AAN7QPC4</accession>
<evidence type="ECO:0000256" key="3">
    <source>
        <dbReference type="ARBA" id="ARBA00022692"/>
    </source>
</evidence>
<dbReference type="CDD" id="cd00170">
    <property type="entry name" value="SEC14"/>
    <property type="match status" value="1"/>
</dbReference>
<evidence type="ECO:0000256" key="6">
    <source>
        <dbReference type="ARBA" id="ARBA00023136"/>
    </source>
</evidence>
<gene>
    <name evidence="9" type="ORF">RN001_003899</name>
</gene>
<dbReference type="InterPro" id="IPR036865">
    <property type="entry name" value="CRAL-TRIO_dom_sf"/>
</dbReference>
<evidence type="ECO:0000313" key="9">
    <source>
        <dbReference type="EMBL" id="KAK4887628.1"/>
    </source>
</evidence>
<evidence type="ECO:0000256" key="2">
    <source>
        <dbReference type="ARBA" id="ARBA00008873"/>
    </source>
</evidence>
<dbReference type="Pfam" id="PF01545">
    <property type="entry name" value="Cation_efflux"/>
    <property type="match status" value="1"/>
</dbReference>
<sequence length="630" mass="71730">MFTLKDNLKTKITYYVVLVFVIVFYAIEFGIGHYTHTLVLLMDSYCTLCNILGLLAVIVANKFGQSASETTLDNLVIWTTNIPVALGNDDNKLRNTFGWKRYLTLSLLIRYIFLLSTAFSVSLEALQALIEAENNANKIHFELTLYVAIAGLLLYIVFHLVICGKSNVPSNAITNSPANDVTETLPESNNCRRKTKSILSDFIGPTFVILYCAITYFTDLRFMTYTDSILTLLLGVSQLILNFSLMKESCAILLQKIPDTIDIDNLRTQLLQSFPDVLNIHDFHIWQLTAEKVVSTVHITFKNPTVYPKLTRSLLVFFQKFGIDEATIQPEFFKDESTRAIEFGNNTPSCLMECQNDDCKQSFCCPKFPQVVSRKNKNNVYKESIVDCSSILIADNCVIYSVEMSNTELKPVNPADLKELQERMQLITNADPTQYHNDYSLKRYLRAFKSTNDAFQAILKTNKWRVEYGVSELNSEHPSVKSNMTANKGRVLKHRDMHGRPIIYIPAKNYSATARDVNELTQFIVYCLEEACKRCFEEVIDNLCIVFDLQDFSLGCMDYQILKNLIWLLSKHYPERLGVCLVINAPGFFSGCWAIIKGWLDENTTSKVLFVSSEQELCSYLIPDVLPTDI</sequence>
<dbReference type="InterPro" id="IPR058533">
    <property type="entry name" value="Cation_efflux_TM"/>
</dbReference>
<keyword evidence="4" id="KW-0862">Zinc</keyword>
<dbReference type="EMBL" id="JARPUR010000001">
    <property type="protein sequence ID" value="KAK4887628.1"/>
    <property type="molecule type" value="Genomic_DNA"/>
</dbReference>
<proteinExistence type="inferred from homology"/>
<dbReference type="InterPro" id="IPR002524">
    <property type="entry name" value="Cation_efflux"/>
</dbReference>
<dbReference type="AlphaFoldDB" id="A0AAN7QPC4"/>
<protein>
    <recommendedName>
        <fullName evidence="8">CRAL-TRIO domain-containing protein</fullName>
    </recommendedName>
</protein>
<dbReference type="SMART" id="SM00516">
    <property type="entry name" value="SEC14"/>
    <property type="match status" value="1"/>
</dbReference>
<evidence type="ECO:0000256" key="1">
    <source>
        <dbReference type="ARBA" id="ARBA00004141"/>
    </source>
</evidence>
<dbReference type="NCBIfam" id="TIGR01297">
    <property type="entry name" value="CDF"/>
    <property type="match status" value="1"/>
</dbReference>
<evidence type="ECO:0000256" key="5">
    <source>
        <dbReference type="ARBA" id="ARBA00022989"/>
    </source>
</evidence>
<comment type="subcellular location">
    <subcellularLocation>
        <location evidence="1">Membrane</location>
        <topology evidence="1">Multi-pass membrane protein</topology>
    </subcellularLocation>
</comment>
<dbReference type="Gene3D" id="3.40.525.10">
    <property type="entry name" value="CRAL-TRIO lipid binding domain"/>
    <property type="match status" value="1"/>
</dbReference>
<evidence type="ECO:0000313" key="10">
    <source>
        <dbReference type="Proteomes" id="UP001353858"/>
    </source>
</evidence>
<dbReference type="SUPFAM" id="SSF161111">
    <property type="entry name" value="Cation efflux protein transmembrane domain-like"/>
    <property type="match status" value="1"/>
</dbReference>
<keyword evidence="5 7" id="KW-1133">Transmembrane helix</keyword>
<dbReference type="PROSITE" id="PS50191">
    <property type="entry name" value="CRAL_TRIO"/>
    <property type="match status" value="1"/>
</dbReference>